<sequence>MAGARKKRGEENRTGEQDAISCNLGFKTCCSSCDGWVQYDEGCKSGRGLHCSPMVVPLLIWLPRSGSVLKQRPFEGEFSPFLSMNHSIKLDLFFLDYKRKAYMEADLQCSNAIQSMEKRLRAACNASNAKIDNVSKDSR</sequence>
<dbReference type="OrthoDB" id="2135133at2759"/>
<dbReference type="Proteomes" id="UP000257109">
    <property type="component" value="Unassembled WGS sequence"/>
</dbReference>
<dbReference type="EMBL" id="QJKJ01004520">
    <property type="protein sequence ID" value="RDX93829.1"/>
    <property type="molecule type" value="Genomic_DNA"/>
</dbReference>
<evidence type="ECO:0000313" key="1">
    <source>
        <dbReference type="EMBL" id="RDX93829.1"/>
    </source>
</evidence>
<protein>
    <submittedName>
        <fullName evidence="1">Uncharacterized protein</fullName>
    </submittedName>
</protein>
<name>A0A371GTF9_MUCPR</name>
<accession>A0A371GTF9</accession>
<comment type="caution">
    <text evidence="1">The sequence shown here is derived from an EMBL/GenBank/DDBJ whole genome shotgun (WGS) entry which is preliminary data.</text>
</comment>
<feature type="non-terminal residue" evidence="1">
    <location>
        <position position="1"/>
    </location>
</feature>
<reference evidence="1" key="1">
    <citation type="submission" date="2018-05" db="EMBL/GenBank/DDBJ databases">
        <title>Draft genome of Mucuna pruriens seed.</title>
        <authorList>
            <person name="Nnadi N.E."/>
            <person name="Vos R."/>
            <person name="Hasami M.H."/>
            <person name="Devisetty U.K."/>
            <person name="Aguiy J.C."/>
        </authorList>
    </citation>
    <scope>NUCLEOTIDE SEQUENCE [LARGE SCALE GENOMIC DNA]</scope>
    <source>
        <strain evidence="1">JCA_2017</strain>
    </source>
</reference>
<evidence type="ECO:0000313" key="2">
    <source>
        <dbReference type="Proteomes" id="UP000257109"/>
    </source>
</evidence>
<dbReference type="AlphaFoldDB" id="A0A371GTF9"/>
<organism evidence="1 2">
    <name type="scientific">Mucuna pruriens</name>
    <name type="common">Velvet bean</name>
    <name type="synonym">Dolichos pruriens</name>
    <dbReference type="NCBI Taxonomy" id="157652"/>
    <lineage>
        <taxon>Eukaryota</taxon>
        <taxon>Viridiplantae</taxon>
        <taxon>Streptophyta</taxon>
        <taxon>Embryophyta</taxon>
        <taxon>Tracheophyta</taxon>
        <taxon>Spermatophyta</taxon>
        <taxon>Magnoliopsida</taxon>
        <taxon>eudicotyledons</taxon>
        <taxon>Gunneridae</taxon>
        <taxon>Pentapetalae</taxon>
        <taxon>rosids</taxon>
        <taxon>fabids</taxon>
        <taxon>Fabales</taxon>
        <taxon>Fabaceae</taxon>
        <taxon>Papilionoideae</taxon>
        <taxon>50 kb inversion clade</taxon>
        <taxon>NPAAA clade</taxon>
        <taxon>indigoferoid/millettioid clade</taxon>
        <taxon>Phaseoleae</taxon>
        <taxon>Mucuna</taxon>
    </lineage>
</organism>
<proteinExistence type="predicted"/>
<dbReference type="STRING" id="157652.A0A371GTF9"/>
<keyword evidence="2" id="KW-1185">Reference proteome</keyword>
<gene>
    <name evidence="1" type="ORF">CR513_23868</name>
</gene>